<dbReference type="InterPro" id="IPR031997">
    <property type="entry name" value="T4-gp15_tss"/>
</dbReference>
<dbReference type="Pfam" id="PF16724">
    <property type="entry name" value="T4-gp15_tss"/>
    <property type="match status" value="1"/>
</dbReference>
<dbReference type="EMBL" id="KJ716335">
    <property type="protein sequence ID" value="AHZ60222.1"/>
    <property type="molecule type" value="Genomic_DNA"/>
</dbReference>
<keyword evidence="2" id="KW-1185">Reference proteome</keyword>
<organism evidence="1 2">
    <name type="scientific">Dickeya phage RC-2014</name>
    <dbReference type="NCBI Taxonomy" id="1477406"/>
    <lineage>
        <taxon>Viruses</taxon>
        <taxon>Duplodnaviria</taxon>
        <taxon>Heunggongvirae</taxon>
        <taxon>Uroviricota</taxon>
        <taxon>Caudoviricetes</taxon>
        <taxon>Pantevenvirales</taxon>
        <taxon>Ackermannviridae</taxon>
        <taxon>Aglimvirinae</taxon>
        <taxon>Limestonevirus</taxon>
        <taxon>Limestonevirus RC2014</taxon>
    </lineage>
</organism>
<dbReference type="InterPro" id="IPR038553">
    <property type="entry name" value="T4-gp15_tss_sf"/>
</dbReference>
<evidence type="ECO:0000313" key="1">
    <source>
        <dbReference type="EMBL" id="AHZ60222.1"/>
    </source>
</evidence>
<proteinExistence type="predicted"/>
<dbReference type="KEGG" id="vg:22113283"/>
<evidence type="ECO:0000313" key="2">
    <source>
        <dbReference type="Proteomes" id="UP000028741"/>
    </source>
</evidence>
<dbReference type="GeneID" id="22113283"/>
<dbReference type="Proteomes" id="UP000028741">
    <property type="component" value="Segment"/>
</dbReference>
<reference evidence="1 2" key="1">
    <citation type="journal article" date="2014" name="Arch. Virol.">
        <title>Complete genome sequence of a broad-host-range lytic Dickeya spp. bacteriophage ?D5.</title>
        <authorList>
            <person name="Czajkowski R."/>
            <person name="Ozymko Z."/>
            <person name="Zwirowski S."/>
            <person name="Lojkowska E."/>
        </authorList>
    </citation>
    <scope>NUCLEOTIDE SEQUENCE [LARGE SCALE GENOMIC DNA]</scope>
</reference>
<gene>
    <name evidence="1" type="ORF">DA66_0115</name>
</gene>
<dbReference type="Gene3D" id="3.30.2000.40">
    <property type="entry name" value="Myoviridae tail sheath stabiliser"/>
    <property type="match status" value="1"/>
</dbReference>
<dbReference type="RefSeq" id="YP_009102955.1">
    <property type="nucleotide sequence ID" value="NC_025452.1"/>
</dbReference>
<accession>A0A075E199</accession>
<sequence length="231" mass="26506">MARPFENYFYHESLLKYINLFATIMSDLKVDTERGLMEVPLHMAIGRRNDLNRNVPSNMLPFATFSFGQFEPNKSVTKSFHNRQSTPTAGAKQRIPINIDFEYNIRTKKLVEMLQVLEQIYSVFTPSLDCAIKDNDTLQQDQKIKLQLTGHQMSDNWEGDASESPHVDCTFTFVVSGFIYGYDYWVDNGGGGDPNGIKEIIIEMSNDLKTPWSELPEWFRVDKDGVHHPGD</sequence>
<protein>
    <submittedName>
        <fullName evidence="1">Putative proximal tail sheath stabilization protein</fullName>
    </submittedName>
</protein>
<name>A0A075E199_9CAUD</name>